<keyword evidence="2" id="KW-1185">Reference proteome</keyword>
<evidence type="ECO:0000313" key="1">
    <source>
        <dbReference type="EMBL" id="ABW02070.1"/>
    </source>
</evidence>
<dbReference type="RefSeq" id="WP_012186289.1">
    <property type="nucleotide sequence ID" value="NC_009954.1"/>
</dbReference>
<dbReference type="HOGENOM" id="CLU_1736328_0_0_2"/>
<sequence length="150" mass="16491">MVSVNDFMIGRSLVLGDVEPALTVPSIYVTDDAGNVRVKRAVSETGGDLVLSSYVKLPIRDKAVESSVLNLTGDINNIARLINELIRVSKLSVVIVGWQPDKGWSTTPLFTSELGVIRNKVKALASLYPHDVFELSDRYIYVLYMNHPSG</sequence>
<reference evidence="1 2" key="1">
    <citation type="submission" date="2007-10" db="EMBL/GenBank/DDBJ databases">
        <title>Complete sequence of Caldivirga maquilingensis IC-167.</title>
        <authorList>
            <consortium name="US DOE Joint Genome Institute"/>
            <person name="Copeland A."/>
            <person name="Lucas S."/>
            <person name="Lapidus A."/>
            <person name="Barry K."/>
            <person name="Glavina del Rio T."/>
            <person name="Dalin E."/>
            <person name="Tice H."/>
            <person name="Pitluck S."/>
            <person name="Saunders E."/>
            <person name="Brettin T."/>
            <person name="Bruce D."/>
            <person name="Detter J.C."/>
            <person name="Han C."/>
            <person name="Schmutz J."/>
            <person name="Larimer F."/>
            <person name="Land M."/>
            <person name="Hauser L."/>
            <person name="Kyrpides N."/>
            <person name="Ivanova N."/>
            <person name="Biddle J.F."/>
            <person name="Zhang Z."/>
            <person name="Fitz-Gibbon S.T."/>
            <person name="Lowe T.M."/>
            <person name="Saltikov C."/>
            <person name="House C.H."/>
            <person name="Richardson P."/>
        </authorList>
    </citation>
    <scope>NUCLEOTIDE SEQUENCE [LARGE SCALE GENOMIC DNA]</scope>
    <source>
        <strain evidence="2">ATCC 700844 / DSM 13496 / JCM 10307 / IC-167</strain>
    </source>
</reference>
<protein>
    <submittedName>
        <fullName evidence="1">Uncharacterized protein</fullName>
    </submittedName>
</protein>
<dbReference type="EMBL" id="CP000852">
    <property type="protein sequence ID" value="ABW02070.1"/>
    <property type="molecule type" value="Genomic_DNA"/>
</dbReference>
<evidence type="ECO:0000313" key="2">
    <source>
        <dbReference type="Proteomes" id="UP000001137"/>
    </source>
</evidence>
<organism evidence="1 2">
    <name type="scientific">Caldivirga maquilingensis (strain ATCC 700844 / DSM 13496 / JCM 10307 / IC-167)</name>
    <dbReference type="NCBI Taxonomy" id="397948"/>
    <lineage>
        <taxon>Archaea</taxon>
        <taxon>Thermoproteota</taxon>
        <taxon>Thermoprotei</taxon>
        <taxon>Thermoproteales</taxon>
        <taxon>Thermoproteaceae</taxon>
        <taxon>Caldivirga</taxon>
    </lineage>
</organism>
<dbReference type="STRING" id="397948.Cmaq_1243"/>
<accession>A8ME64</accession>
<dbReference type="AlphaFoldDB" id="A8ME64"/>
<gene>
    <name evidence="1" type="ordered locus">Cmaq_1243</name>
</gene>
<proteinExistence type="predicted"/>
<name>A8ME64_CALMQ</name>
<dbReference type="KEGG" id="cma:Cmaq_1243"/>
<dbReference type="OrthoDB" id="28074at2157"/>
<dbReference type="GeneID" id="5709469"/>
<dbReference type="Proteomes" id="UP000001137">
    <property type="component" value="Chromosome"/>
</dbReference>